<name>A0A022VP22_TRIRU</name>
<evidence type="ECO:0000313" key="1">
    <source>
        <dbReference type="EMBL" id="EZF47659.1"/>
    </source>
</evidence>
<sequence length="120" mass="13067">MSGAAVEGGGGGRTLILLEPVHLREVRGSCLRGRSVKRWSGEGVLAALSDQPLGQQRLMMAVPVSVSASWSSLSPPPFPPCHPFAPCCLSSLYSLTIDYYRRRRRHLESSTFSSHVTLLM</sequence>
<dbReference type="Proteomes" id="UP000023758">
    <property type="component" value="Unassembled WGS sequence"/>
</dbReference>
<reference evidence="1" key="1">
    <citation type="submission" date="2014-02" db="EMBL/GenBank/DDBJ databases">
        <title>The Genome Sequence of Trichophyton rubrum (morphotype fischeri) CBS 288.86.</title>
        <authorList>
            <consortium name="The Broad Institute Genomics Platform"/>
            <person name="Cuomo C.A."/>
            <person name="White T.C."/>
            <person name="Graser Y."/>
            <person name="Martinez-Rossi N."/>
            <person name="Heitman J."/>
            <person name="Young S.K."/>
            <person name="Zeng Q."/>
            <person name="Gargeya S."/>
            <person name="Abouelleil A."/>
            <person name="Alvarado L."/>
            <person name="Chapman S.B."/>
            <person name="Gainer-Dewar J."/>
            <person name="Goldberg J."/>
            <person name="Griggs A."/>
            <person name="Gujja S."/>
            <person name="Hansen M."/>
            <person name="Howarth C."/>
            <person name="Imamovic A."/>
            <person name="Larimer J."/>
            <person name="Martinez D."/>
            <person name="Murphy C."/>
            <person name="Pearson M.D."/>
            <person name="Persinoti G."/>
            <person name="Poon T."/>
            <person name="Priest M."/>
            <person name="Roberts A.D."/>
            <person name="Saif S."/>
            <person name="Shea T.D."/>
            <person name="Sykes S.N."/>
            <person name="Wortman J."/>
            <person name="Nusbaum C."/>
            <person name="Birren B."/>
        </authorList>
    </citation>
    <scope>NUCLEOTIDE SEQUENCE [LARGE SCALE GENOMIC DNA]</scope>
    <source>
        <strain evidence="1">CBS 288.86</strain>
    </source>
</reference>
<organism evidence="1">
    <name type="scientific">Trichophyton rubrum CBS 288.86</name>
    <dbReference type="NCBI Taxonomy" id="1215330"/>
    <lineage>
        <taxon>Eukaryota</taxon>
        <taxon>Fungi</taxon>
        <taxon>Dikarya</taxon>
        <taxon>Ascomycota</taxon>
        <taxon>Pezizomycotina</taxon>
        <taxon>Eurotiomycetes</taxon>
        <taxon>Eurotiomycetidae</taxon>
        <taxon>Onygenales</taxon>
        <taxon>Arthrodermataceae</taxon>
        <taxon>Trichophyton</taxon>
    </lineage>
</organism>
<protein>
    <submittedName>
        <fullName evidence="1">Uncharacterized protein</fullName>
    </submittedName>
</protein>
<dbReference type="AlphaFoldDB" id="A0A022VP22"/>
<accession>A0A022VP22</accession>
<proteinExistence type="predicted"/>
<gene>
    <name evidence="1" type="ORF">H103_08421</name>
</gene>
<dbReference type="HOGENOM" id="CLU_2051328_0_0_1"/>
<dbReference type="EMBL" id="KK207940">
    <property type="protein sequence ID" value="EZF47659.1"/>
    <property type="molecule type" value="Genomic_DNA"/>
</dbReference>